<keyword evidence="2" id="KW-1185">Reference proteome</keyword>
<gene>
    <name evidence="1" type="ORF">S7711_06777</name>
</gene>
<reference evidence="1 2" key="1">
    <citation type="journal article" date="2014" name="BMC Genomics">
        <title>Comparative genome sequencing reveals chemotype-specific gene clusters in the toxigenic black mold Stachybotrys.</title>
        <authorList>
            <person name="Semeiks J."/>
            <person name="Borek D."/>
            <person name="Otwinowski Z."/>
            <person name="Grishin N.V."/>
        </authorList>
    </citation>
    <scope>NUCLEOTIDE SEQUENCE [LARGE SCALE GENOMIC DNA]</scope>
    <source>
        <strain evidence="2">CBS 109288 / IBT 7711</strain>
    </source>
</reference>
<proteinExistence type="predicted"/>
<evidence type="ECO:0000313" key="2">
    <source>
        <dbReference type="Proteomes" id="UP000028045"/>
    </source>
</evidence>
<dbReference type="EMBL" id="KL648647">
    <property type="protein sequence ID" value="KEY66730.1"/>
    <property type="molecule type" value="Genomic_DNA"/>
</dbReference>
<dbReference type="HOGENOM" id="CLU_070655_1_0_1"/>
<dbReference type="OrthoDB" id="3596146at2759"/>
<sequence length="241" mass="25773">MEAGTGRRILAEVEEISLEELLDDLRTTTDPATIRTSSSAKFTIKPTHIPCLDRLITARHSIPQAATASLSGRSLPLVHRLVATLVSPPHRHVVLVIDLDARFDAARLDCAPADLAHVYVLRPARRSDPEALRALVVEAQDWLVYSRGASAASASAARALWGTIVVGGLVGVGDVVTSWRGWLRVDRAAVPGFPLGLSAEEALASRDTRQAAVDQAGWAASSEWGGFGFHEARSPHGDTPE</sequence>
<evidence type="ECO:0000313" key="1">
    <source>
        <dbReference type="EMBL" id="KEY66730.1"/>
    </source>
</evidence>
<dbReference type="Proteomes" id="UP000028045">
    <property type="component" value="Unassembled WGS sequence"/>
</dbReference>
<dbReference type="AlphaFoldDB" id="A0A084AN51"/>
<protein>
    <submittedName>
        <fullName evidence="1">Uncharacterized protein</fullName>
    </submittedName>
</protein>
<organism evidence="1 2">
    <name type="scientific">Stachybotrys chartarum (strain CBS 109288 / IBT 7711)</name>
    <name type="common">Toxic black mold</name>
    <name type="synonym">Stilbospora chartarum</name>
    <dbReference type="NCBI Taxonomy" id="1280523"/>
    <lineage>
        <taxon>Eukaryota</taxon>
        <taxon>Fungi</taxon>
        <taxon>Dikarya</taxon>
        <taxon>Ascomycota</taxon>
        <taxon>Pezizomycotina</taxon>
        <taxon>Sordariomycetes</taxon>
        <taxon>Hypocreomycetidae</taxon>
        <taxon>Hypocreales</taxon>
        <taxon>Stachybotryaceae</taxon>
        <taxon>Stachybotrys</taxon>
    </lineage>
</organism>
<accession>A0A084AN51</accession>
<name>A0A084AN51_STACB</name>